<keyword evidence="2" id="KW-1185">Reference proteome</keyword>
<dbReference type="Proteomes" id="UP000821845">
    <property type="component" value="Chromosome 4"/>
</dbReference>
<accession>A0ACB7SB19</accession>
<sequence length="106" mass="12720">MRLVEIKCPFSLKDEKLIDHEEKASFVPYIQYVNGQLHLKKTHQYYSQMMIMLYILGIREALLYVYSSKPSITVCVERDEEFLAEYVPKLEIFYFEYLLSEIVKHT</sequence>
<gene>
    <name evidence="1" type="ORF">HPB50_004678</name>
</gene>
<evidence type="ECO:0000313" key="1">
    <source>
        <dbReference type="EMBL" id="KAH6932312.1"/>
    </source>
</evidence>
<reference evidence="1" key="1">
    <citation type="submission" date="2020-05" db="EMBL/GenBank/DDBJ databases">
        <title>Large-scale comparative analyses of tick genomes elucidate their genetic diversity and vector capacities.</title>
        <authorList>
            <person name="Jia N."/>
            <person name="Wang J."/>
            <person name="Shi W."/>
            <person name="Du L."/>
            <person name="Sun Y."/>
            <person name="Zhan W."/>
            <person name="Jiang J."/>
            <person name="Wang Q."/>
            <person name="Zhang B."/>
            <person name="Ji P."/>
            <person name="Sakyi L.B."/>
            <person name="Cui X."/>
            <person name="Yuan T."/>
            <person name="Jiang B."/>
            <person name="Yang W."/>
            <person name="Lam T.T.-Y."/>
            <person name="Chang Q."/>
            <person name="Ding S."/>
            <person name="Wang X."/>
            <person name="Zhu J."/>
            <person name="Ruan X."/>
            <person name="Zhao L."/>
            <person name="Wei J."/>
            <person name="Que T."/>
            <person name="Du C."/>
            <person name="Cheng J."/>
            <person name="Dai P."/>
            <person name="Han X."/>
            <person name="Huang E."/>
            <person name="Gao Y."/>
            <person name="Liu J."/>
            <person name="Shao H."/>
            <person name="Ye R."/>
            <person name="Li L."/>
            <person name="Wei W."/>
            <person name="Wang X."/>
            <person name="Wang C."/>
            <person name="Yang T."/>
            <person name="Huo Q."/>
            <person name="Li W."/>
            <person name="Guo W."/>
            <person name="Chen H."/>
            <person name="Zhou L."/>
            <person name="Ni X."/>
            <person name="Tian J."/>
            <person name="Zhou Y."/>
            <person name="Sheng Y."/>
            <person name="Liu T."/>
            <person name="Pan Y."/>
            <person name="Xia L."/>
            <person name="Li J."/>
            <person name="Zhao F."/>
            <person name="Cao W."/>
        </authorList>
    </citation>
    <scope>NUCLEOTIDE SEQUENCE</scope>
    <source>
        <strain evidence="1">Hyas-2018</strain>
    </source>
</reference>
<comment type="caution">
    <text evidence="1">The sequence shown here is derived from an EMBL/GenBank/DDBJ whole genome shotgun (WGS) entry which is preliminary data.</text>
</comment>
<evidence type="ECO:0000313" key="2">
    <source>
        <dbReference type="Proteomes" id="UP000821845"/>
    </source>
</evidence>
<organism evidence="1 2">
    <name type="scientific">Hyalomma asiaticum</name>
    <name type="common">Tick</name>
    <dbReference type="NCBI Taxonomy" id="266040"/>
    <lineage>
        <taxon>Eukaryota</taxon>
        <taxon>Metazoa</taxon>
        <taxon>Ecdysozoa</taxon>
        <taxon>Arthropoda</taxon>
        <taxon>Chelicerata</taxon>
        <taxon>Arachnida</taxon>
        <taxon>Acari</taxon>
        <taxon>Parasitiformes</taxon>
        <taxon>Ixodida</taxon>
        <taxon>Ixodoidea</taxon>
        <taxon>Ixodidae</taxon>
        <taxon>Hyalomminae</taxon>
        <taxon>Hyalomma</taxon>
    </lineage>
</organism>
<protein>
    <submittedName>
        <fullName evidence="1">Uncharacterized protein</fullName>
    </submittedName>
</protein>
<dbReference type="EMBL" id="CM023484">
    <property type="protein sequence ID" value="KAH6932312.1"/>
    <property type="molecule type" value="Genomic_DNA"/>
</dbReference>
<proteinExistence type="predicted"/>
<name>A0ACB7SB19_HYAAI</name>